<feature type="binding site" evidence="2">
    <location>
        <position position="58"/>
    </location>
    <ligand>
        <name>substrate</name>
    </ligand>
</feature>
<dbReference type="RefSeq" id="WP_118889330.1">
    <property type="nucleotide sequence ID" value="NZ_PHUT01000006.1"/>
</dbReference>
<evidence type="ECO:0000313" key="4">
    <source>
        <dbReference type="EMBL" id="RHW32286.1"/>
    </source>
</evidence>
<protein>
    <submittedName>
        <fullName evidence="4">Histidine phosphatase family protein</fullName>
    </submittedName>
</protein>
<evidence type="ECO:0000256" key="3">
    <source>
        <dbReference type="SAM" id="MobiDB-lite"/>
    </source>
</evidence>
<comment type="caution">
    <text evidence="4">The sequence shown here is derived from an EMBL/GenBank/DDBJ whole genome shotgun (WGS) entry which is preliminary data.</text>
</comment>
<evidence type="ECO:0000256" key="1">
    <source>
        <dbReference type="PIRSR" id="PIRSR613078-1"/>
    </source>
</evidence>
<reference evidence="4 5" key="1">
    <citation type="journal article" date="2007" name="Int. J. Syst. Evol. Microbiol.">
        <title>Oceanobacillus profundus sp. nov., isolated from a deep-sea sediment core.</title>
        <authorList>
            <person name="Kim Y.G."/>
            <person name="Choi D.H."/>
            <person name="Hyun S."/>
            <person name="Cho B.C."/>
        </authorList>
    </citation>
    <scope>NUCLEOTIDE SEQUENCE [LARGE SCALE GENOMIC DNA]</scope>
    <source>
        <strain evidence="4 5">DSM 18246</strain>
    </source>
</reference>
<dbReference type="SMART" id="SM00855">
    <property type="entry name" value="PGAM"/>
    <property type="match status" value="1"/>
</dbReference>
<evidence type="ECO:0000313" key="5">
    <source>
        <dbReference type="Proteomes" id="UP000285456"/>
    </source>
</evidence>
<keyword evidence="5" id="KW-1185">Reference proteome</keyword>
<name>A0A417YHJ8_9BACI</name>
<feature type="region of interest" description="Disordered" evidence="3">
    <location>
        <begin position="86"/>
        <end position="107"/>
    </location>
</feature>
<dbReference type="PANTHER" id="PTHR48100">
    <property type="entry name" value="BROAD-SPECIFICITY PHOSPHATASE YOR283W-RELATED"/>
    <property type="match status" value="1"/>
</dbReference>
<sequence>MTRICFIRHGETDWNLAKRIQGSTDIPLNETGRKQAEQCAAYLNAADYDVLIHSPLKRAKETAEIINAKLQLPMVEMTDFQERSFGDGEGKTYAEREKHPDGFPNQEERADFNKRVITAVEHVQQNYPDKRVLLVAHGAVINAILSVYSDGEIGSGKTTLLNACISNLHFEGDKWRIEDFNQVEHLS</sequence>
<dbReference type="EMBL" id="QWEH01000006">
    <property type="protein sequence ID" value="RHW32286.1"/>
    <property type="molecule type" value="Genomic_DNA"/>
</dbReference>
<dbReference type="GO" id="GO:0016791">
    <property type="term" value="F:phosphatase activity"/>
    <property type="evidence" value="ECO:0007669"/>
    <property type="project" value="TreeGrafter"/>
</dbReference>
<dbReference type="Gene3D" id="3.40.50.1240">
    <property type="entry name" value="Phosphoglycerate mutase-like"/>
    <property type="match status" value="1"/>
</dbReference>
<organism evidence="4 5">
    <name type="scientific">Oceanobacillus profundus</name>
    <dbReference type="NCBI Taxonomy" id="372463"/>
    <lineage>
        <taxon>Bacteria</taxon>
        <taxon>Bacillati</taxon>
        <taxon>Bacillota</taxon>
        <taxon>Bacilli</taxon>
        <taxon>Bacillales</taxon>
        <taxon>Bacillaceae</taxon>
        <taxon>Oceanobacillus</taxon>
    </lineage>
</organism>
<dbReference type="InterPro" id="IPR029033">
    <property type="entry name" value="His_PPase_superfam"/>
</dbReference>
<gene>
    <name evidence="4" type="ORF">D1B32_11020</name>
</gene>
<dbReference type="PANTHER" id="PTHR48100:SF59">
    <property type="entry name" value="ADENOSYLCOBALAMIN_ALPHA-RIBAZOLE PHOSPHATASE"/>
    <property type="match status" value="1"/>
</dbReference>
<accession>A0A417YHJ8</accession>
<dbReference type="GO" id="GO:0005737">
    <property type="term" value="C:cytoplasm"/>
    <property type="evidence" value="ECO:0007669"/>
    <property type="project" value="TreeGrafter"/>
</dbReference>
<dbReference type="InterPro" id="IPR013078">
    <property type="entry name" value="His_Pase_superF_clade-1"/>
</dbReference>
<dbReference type="Proteomes" id="UP000285456">
    <property type="component" value="Unassembled WGS sequence"/>
</dbReference>
<dbReference type="AlphaFoldDB" id="A0A417YHJ8"/>
<feature type="active site" description="Proton donor/acceptor" evidence="1">
    <location>
        <position position="82"/>
    </location>
</feature>
<dbReference type="SUPFAM" id="SSF53254">
    <property type="entry name" value="Phosphoglycerate mutase-like"/>
    <property type="match status" value="1"/>
</dbReference>
<dbReference type="CDD" id="cd07067">
    <property type="entry name" value="HP_PGM_like"/>
    <property type="match status" value="1"/>
</dbReference>
<dbReference type="OrthoDB" id="9782128at2"/>
<feature type="active site" description="Tele-phosphohistidine intermediate" evidence="1">
    <location>
        <position position="9"/>
    </location>
</feature>
<feature type="binding site" evidence="2">
    <location>
        <begin position="8"/>
        <end position="15"/>
    </location>
    <ligand>
        <name>substrate</name>
    </ligand>
</feature>
<evidence type="ECO:0000256" key="2">
    <source>
        <dbReference type="PIRSR" id="PIRSR613078-2"/>
    </source>
</evidence>
<dbReference type="InterPro" id="IPR050275">
    <property type="entry name" value="PGM_Phosphatase"/>
</dbReference>
<proteinExistence type="predicted"/>
<dbReference type="Pfam" id="PF00300">
    <property type="entry name" value="His_Phos_1"/>
    <property type="match status" value="1"/>
</dbReference>